<dbReference type="GO" id="GO:0009086">
    <property type="term" value="P:methionine biosynthetic process"/>
    <property type="evidence" value="ECO:0007669"/>
    <property type="project" value="TreeGrafter"/>
</dbReference>
<dbReference type="GO" id="GO:0106312">
    <property type="term" value="F:methylenetetrahydrofolate reductase (NADH) activity"/>
    <property type="evidence" value="ECO:0007669"/>
    <property type="project" value="UniProtKB-EC"/>
</dbReference>
<dbReference type="InterPro" id="IPR029041">
    <property type="entry name" value="FAD-linked_oxidoreductase-like"/>
</dbReference>
<keyword evidence="5 8" id="KW-0274">FAD</keyword>
<dbReference type="Pfam" id="PF02219">
    <property type="entry name" value="MTHFR"/>
    <property type="match status" value="1"/>
</dbReference>
<comment type="pathway">
    <text evidence="2 8">One-carbon metabolism; tetrahydrofolate interconversion.</text>
</comment>
<keyword evidence="11" id="KW-1185">Reference proteome</keyword>
<evidence type="ECO:0000256" key="6">
    <source>
        <dbReference type="ARBA" id="ARBA00023002"/>
    </source>
</evidence>
<comment type="caution">
    <text evidence="10">The sequence shown here is derived from an EMBL/GenBank/DDBJ whole genome shotgun (WGS) entry which is preliminary data.</text>
</comment>
<accession>A0A7K1J385</accession>
<feature type="region of interest" description="Disordered" evidence="9">
    <location>
        <begin position="238"/>
        <end position="261"/>
    </location>
</feature>
<evidence type="ECO:0000313" key="10">
    <source>
        <dbReference type="EMBL" id="MUH59107.1"/>
    </source>
</evidence>
<dbReference type="GO" id="GO:0035999">
    <property type="term" value="P:tetrahydrofolate interconversion"/>
    <property type="evidence" value="ECO:0007669"/>
    <property type="project" value="UniProtKB-UniPathway"/>
</dbReference>
<comment type="cofactor">
    <cofactor evidence="1 8">
        <name>FAD</name>
        <dbReference type="ChEBI" id="CHEBI:57692"/>
    </cofactor>
</comment>
<keyword evidence="6 8" id="KW-0560">Oxidoreductase</keyword>
<evidence type="ECO:0000256" key="4">
    <source>
        <dbReference type="ARBA" id="ARBA00022630"/>
    </source>
</evidence>
<keyword evidence="4 8" id="KW-0285">Flavoprotein</keyword>
<evidence type="ECO:0000256" key="8">
    <source>
        <dbReference type="RuleBase" id="RU003862"/>
    </source>
</evidence>
<name>A0A7K1J385_9BIFI</name>
<organism evidence="10 11">
    <name type="scientific">Bifidobacterium canis</name>
    <dbReference type="NCBI Taxonomy" id="2610880"/>
    <lineage>
        <taxon>Bacteria</taxon>
        <taxon>Bacillati</taxon>
        <taxon>Actinomycetota</taxon>
        <taxon>Actinomycetes</taxon>
        <taxon>Bifidobacteriales</taxon>
        <taxon>Bifidobacteriaceae</taxon>
        <taxon>Bifidobacterium</taxon>
    </lineage>
</organism>
<dbReference type="CDD" id="cd00537">
    <property type="entry name" value="MTHFR"/>
    <property type="match status" value="1"/>
</dbReference>
<dbReference type="Proteomes" id="UP000487882">
    <property type="component" value="Unassembled WGS sequence"/>
</dbReference>
<dbReference type="SUPFAM" id="SSF51730">
    <property type="entry name" value="FAD-linked oxidoreductase"/>
    <property type="match status" value="1"/>
</dbReference>
<comment type="similarity">
    <text evidence="3 8">Belongs to the methylenetetrahydrofolate reductase family.</text>
</comment>
<gene>
    <name evidence="10" type="ORF">GSD1FS_0421</name>
</gene>
<evidence type="ECO:0000313" key="11">
    <source>
        <dbReference type="Proteomes" id="UP000487882"/>
    </source>
</evidence>
<evidence type="ECO:0000256" key="5">
    <source>
        <dbReference type="ARBA" id="ARBA00022827"/>
    </source>
</evidence>
<protein>
    <recommendedName>
        <fullName evidence="8">Methylenetetrahydrofolate reductase</fullName>
    </recommendedName>
</protein>
<dbReference type="GO" id="GO:0005829">
    <property type="term" value="C:cytosol"/>
    <property type="evidence" value="ECO:0007669"/>
    <property type="project" value="TreeGrafter"/>
</dbReference>
<comment type="catalytic activity">
    <reaction evidence="7">
        <text>(6S)-5-methyl-5,6,7,8-tetrahydrofolate + NAD(+) = (6R)-5,10-methylene-5,6,7,8-tetrahydrofolate + NADH + H(+)</text>
        <dbReference type="Rhea" id="RHEA:19821"/>
        <dbReference type="ChEBI" id="CHEBI:15378"/>
        <dbReference type="ChEBI" id="CHEBI:15636"/>
        <dbReference type="ChEBI" id="CHEBI:18608"/>
        <dbReference type="ChEBI" id="CHEBI:57540"/>
        <dbReference type="ChEBI" id="CHEBI:57945"/>
        <dbReference type="EC" id="1.5.1.54"/>
    </reaction>
    <physiologicalReaction direction="right-to-left" evidence="7">
        <dbReference type="Rhea" id="RHEA:19823"/>
    </physiologicalReaction>
</comment>
<dbReference type="PANTHER" id="PTHR45754:SF3">
    <property type="entry name" value="METHYLENETETRAHYDROFOLATE REDUCTASE (NADPH)"/>
    <property type="match status" value="1"/>
</dbReference>
<dbReference type="Gene3D" id="3.20.20.220">
    <property type="match status" value="1"/>
</dbReference>
<dbReference type="PANTHER" id="PTHR45754">
    <property type="entry name" value="METHYLENETETRAHYDROFOLATE REDUCTASE"/>
    <property type="match status" value="1"/>
</dbReference>
<evidence type="ECO:0000256" key="1">
    <source>
        <dbReference type="ARBA" id="ARBA00001974"/>
    </source>
</evidence>
<dbReference type="AlphaFoldDB" id="A0A7K1J385"/>
<dbReference type="InterPro" id="IPR003171">
    <property type="entry name" value="Mehydrof_redctse-like"/>
</dbReference>
<proteinExistence type="inferred from homology"/>
<dbReference type="UniPathway" id="UPA00193"/>
<evidence type="ECO:0000256" key="2">
    <source>
        <dbReference type="ARBA" id="ARBA00004777"/>
    </source>
</evidence>
<evidence type="ECO:0000256" key="9">
    <source>
        <dbReference type="SAM" id="MobiDB-lite"/>
    </source>
</evidence>
<reference evidence="10 11" key="1">
    <citation type="submission" date="2019-09" db="EMBL/GenBank/DDBJ databases">
        <title>Bifidobacterium canis sp. nov., isolated from the digestive tract of German Shepherd dog puppy.</title>
        <authorList>
            <person name="Bunesova V."/>
        </authorList>
    </citation>
    <scope>NUCLEOTIDE SEQUENCE [LARGE SCALE GENOMIC DNA]</scope>
    <source>
        <strain evidence="10 11">GSD1FS</strain>
    </source>
</reference>
<dbReference type="EMBL" id="WNLP01000001">
    <property type="protein sequence ID" value="MUH59107.1"/>
    <property type="molecule type" value="Genomic_DNA"/>
</dbReference>
<evidence type="ECO:0000256" key="3">
    <source>
        <dbReference type="ARBA" id="ARBA00006743"/>
    </source>
</evidence>
<evidence type="ECO:0000256" key="7">
    <source>
        <dbReference type="ARBA" id="ARBA00048628"/>
    </source>
</evidence>
<dbReference type="GO" id="GO:0071949">
    <property type="term" value="F:FAD binding"/>
    <property type="evidence" value="ECO:0007669"/>
    <property type="project" value="TreeGrafter"/>
</dbReference>
<sequence>MHSPLFSLEVFPPKRTSPVGTIYDTLDGLDDLKPDFISVTYGTGKSADRTATARIANTIRSEYGIDAVAHLTAQYLTASDVDEALAMFDEAKVSGILALRGDRNGDREPAGVFHHASDLVRYIREHRPQMKIYGACYPEKHPQSATLDDDIANLKIKVDAGVAHLISQLFYDNDDFMRFLDKTRAAGIDVPIEAGIMPVTNAKSVRRMTNMCASRVPRKLARMLDKWGMIRRHCVKRASSTRASRSATSYARESTASTSTR</sequence>